<gene>
    <name evidence="2" type="ORF">SM611_12485</name>
</gene>
<evidence type="ECO:0000313" key="2">
    <source>
        <dbReference type="EMBL" id="MFA1539747.1"/>
    </source>
</evidence>
<sequence>MIVWRKAKRSNTSGGDCVEVARRPGNIGVRDSKDPHGPMFALSQATFRKLVRDVKAGGLDAPSNTSGCL</sequence>
<comment type="caution">
    <text evidence="2">The sequence shown here is derived from an EMBL/GenBank/DDBJ whole genome shotgun (WGS) entry which is preliminary data.</text>
</comment>
<reference evidence="2 3" key="1">
    <citation type="submission" date="2023-11" db="EMBL/GenBank/DDBJ databases">
        <title>Actinomadura monticuli sp. nov., isolated from volcanic ash.</title>
        <authorList>
            <person name="Lee S.D."/>
            <person name="Yang H."/>
            <person name="Kim I.S."/>
        </authorList>
    </citation>
    <scope>NUCLEOTIDE SEQUENCE [LARGE SCALE GENOMIC DNA]</scope>
    <source>
        <strain evidence="2 3">DLS-62</strain>
    </source>
</reference>
<evidence type="ECO:0000259" key="1">
    <source>
        <dbReference type="Pfam" id="PF04149"/>
    </source>
</evidence>
<name>A0ABV4Q9B3_9ACTN</name>
<dbReference type="EMBL" id="JAXCEI010000005">
    <property type="protein sequence ID" value="MFA1539747.1"/>
    <property type="molecule type" value="Genomic_DNA"/>
</dbReference>
<accession>A0ABV4Q9B3</accession>
<dbReference type="RefSeq" id="WP_371949660.1">
    <property type="nucleotide sequence ID" value="NZ_JAXCEI010000005.1"/>
</dbReference>
<dbReference type="Pfam" id="PF04149">
    <property type="entry name" value="DUF397"/>
    <property type="match status" value="1"/>
</dbReference>
<proteinExistence type="predicted"/>
<feature type="domain" description="DUF397" evidence="1">
    <location>
        <begin position="3"/>
        <end position="55"/>
    </location>
</feature>
<organism evidence="2 3">
    <name type="scientific">Actinomadura monticuli</name>
    <dbReference type="NCBI Taxonomy" id="3097367"/>
    <lineage>
        <taxon>Bacteria</taxon>
        <taxon>Bacillati</taxon>
        <taxon>Actinomycetota</taxon>
        <taxon>Actinomycetes</taxon>
        <taxon>Streptosporangiales</taxon>
        <taxon>Thermomonosporaceae</taxon>
        <taxon>Actinomadura</taxon>
    </lineage>
</organism>
<evidence type="ECO:0000313" key="3">
    <source>
        <dbReference type="Proteomes" id="UP001569963"/>
    </source>
</evidence>
<protein>
    <submittedName>
        <fullName evidence="2">DUF397 domain-containing protein</fullName>
    </submittedName>
</protein>
<keyword evidence="3" id="KW-1185">Reference proteome</keyword>
<dbReference type="InterPro" id="IPR007278">
    <property type="entry name" value="DUF397"/>
</dbReference>
<dbReference type="Proteomes" id="UP001569963">
    <property type="component" value="Unassembled WGS sequence"/>
</dbReference>